<evidence type="ECO:0000313" key="3">
    <source>
        <dbReference type="Proteomes" id="UP001055171"/>
    </source>
</evidence>
<evidence type="ECO:0000313" key="2">
    <source>
        <dbReference type="EMBL" id="ULP45599.1"/>
    </source>
</evidence>
<protein>
    <recommendedName>
        <fullName evidence="4">DoxX family protein</fullName>
    </recommendedName>
</protein>
<keyword evidence="1" id="KW-0812">Transmembrane</keyword>
<sequence length="171" mass="18755">MALDRRRQWVAAAVRIVFGVIWGIDAWLKWQPGFRATFLPNMIATAAAEPHWLAPWFDFVLRLERPAPAMGAYLGAAVETVIAITLIVGVARRAVYVAGAIYSLLVWTTAGGFGAPYPPGATDIGPSIIYAVVFCALLVMLEHGLGNRFALDDTLVRRLPWWSRLAGPPLR</sequence>
<keyword evidence="3" id="KW-1185">Reference proteome</keyword>
<feature type="transmembrane region" description="Helical" evidence="1">
    <location>
        <begin position="12"/>
        <end position="30"/>
    </location>
</feature>
<feature type="transmembrane region" description="Helical" evidence="1">
    <location>
        <begin position="124"/>
        <end position="141"/>
    </location>
</feature>
<proteinExistence type="predicted"/>
<gene>
    <name evidence="2" type="ORF">MJO58_28460</name>
</gene>
<keyword evidence="2" id="KW-0614">Plasmid</keyword>
<feature type="transmembrane region" description="Helical" evidence="1">
    <location>
        <begin position="95"/>
        <end position="118"/>
    </location>
</feature>
<evidence type="ECO:0008006" key="4">
    <source>
        <dbReference type="Google" id="ProtNLM"/>
    </source>
</evidence>
<evidence type="ECO:0000256" key="1">
    <source>
        <dbReference type="SAM" id="Phobius"/>
    </source>
</evidence>
<keyword evidence="1" id="KW-1133">Transmembrane helix</keyword>
<geneLocation type="plasmid" evidence="2 3">
    <name>unnamed2</name>
</geneLocation>
<reference evidence="2" key="1">
    <citation type="submission" date="2022-08" db="EMBL/GenBank/DDBJ databases">
        <title>Complete genome sequence of 14 non-tuberculosis mycobacteria type-strains.</title>
        <authorList>
            <person name="Igarashi Y."/>
            <person name="Osugi A."/>
            <person name="Mitarai S."/>
        </authorList>
    </citation>
    <scope>NUCLEOTIDE SEQUENCE</scope>
    <source>
        <strain evidence="2">ATCC 51985</strain>
    </source>
</reference>
<keyword evidence="1" id="KW-0472">Membrane</keyword>
<organism evidence="2 3">
    <name type="scientific">Mycobacterium lentiflavum</name>
    <dbReference type="NCBI Taxonomy" id="141349"/>
    <lineage>
        <taxon>Bacteria</taxon>
        <taxon>Bacillati</taxon>
        <taxon>Actinomycetota</taxon>
        <taxon>Actinomycetes</taxon>
        <taxon>Mycobacteriales</taxon>
        <taxon>Mycobacteriaceae</taxon>
        <taxon>Mycobacterium</taxon>
        <taxon>Mycobacterium simiae complex</taxon>
    </lineage>
</organism>
<dbReference type="RefSeq" id="WP_042910273.1">
    <property type="nucleotide sequence ID" value="NZ_CP092425.2"/>
</dbReference>
<dbReference type="Proteomes" id="UP001055171">
    <property type="component" value="Plasmid unnamed2"/>
</dbReference>
<dbReference type="EMBL" id="CP092425">
    <property type="protein sequence ID" value="ULP45599.1"/>
    <property type="molecule type" value="Genomic_DNA"/>
</dbReference>
<feature type="transmembrane region" description="Helical" evidence="1">
    <location>
        <begin position="70"/>
        <end position="88"/>
    </location>
</feature>
<accession>A0ABY3V7M6</accession>
<name>A0ABY3V7M6_MYCLN</name>